<dbReference type="SUPFAM" id="SSF49503">
    <property type="entry name" value="Cupredoxins"/>
    <property type="match status" value="1"/>
</dbReference>
<evidence type="ECO:0000259" key="12">
    <source>
        <dbReference type="PROSITE" id="PS51485"/>
    </source>
</evidence>
<evidence type="ECO:0000313" key="13">
    <source>
        <dbReference type="EMBL" id="KAK4272145.1"/>
    </source>
</evidence>
<dbReference type="Proteomes" id="UP001293593">
    <property type="component" value="Unassembled WGS sequence"/>
</dbReference>
<sequence length="168" mass="18519">MAFSSSSCSVLLILTTVLYCASGFEFQVGGSKGWVVPPANDTNIYLEWASHNRFQVGDSIRFKYQKDSVMEVDEEGYKTCNSSLPIMFSNNGNTLFTFHHAGSFYFISGASGHCQKGQKMIVRVLSNDDKDDSPPDHDKNNNDSSSAFPPQVSLIVSHIVFFVASLVI</sequence>
<evidence type="ECO:0000256" key="4">
    <source>
        <dbReference type="ARBA" id="ARBA00022729"/>
    </source>
</evidence>
<protein>
    <recommendedName>
        <fullName evidence="12">Phytocyanin domain-containing protein</fullName>
    </recommendedName>
</protein>
<dbReference type="InterPro" id="IPR008972">
    <property type="entry name" value="Cupredoxin"/>
</dbReference>
<dbReference type="InterPro" id="IPR039391">
    <property type="entry name" value="Phytocyanin-like"/>
</dbReference>
<dbReference type="Gene3D" id="2.60.40.420">
    <property type="entry name" value="Cupredoxins - blue copper proteins"/>
    <property type="match status" value="1"/>
</dbReference>
<comment type="subcellular location">
    <subcellularLocation>
        <location evidence="1">Cell membrane</location>
        <topology evidence="1">Lipid-anchor</topology>
        <topology evidence="1">GPI-anchor</topology>
    </subcellularLocation>
</comment>
<dbReference type="GO" id="GO:0005886">
    <property type="term" value="C:plasma membrane"/>
    <property type="evidence" value="ECO:0007669"/>
    <property type="project" value="UniProtKB-SubCell"/>
</dbReference>
<comment type="caution">
    <text evidence="13">The sequence shown here is derived from an EMBL/GenBank/DDBJ whole genome shotgun (WGS) entry which is preliminary data.</text>
</comment>
<keyword evidence="4 11" id="KW-0732">Signal</keyword>
<evidence type="ECO:0000256" key="3">
    <source>
        <dbReference type="ARBA" id="ARBA00022622"/>
    </source>
</evidence>
<evidence type="ECO:0000256" key="5">
    <source>
        <dbReference type="ARBA" id="ARBA00023136"/>
    </source>
</evidence>
<keyword evidence="2" id="KW-1003">Cell membrane</keyword>
<feature type="signal peptide" evidence="11">
    <location>
        <begin position="1"/>
        <end position="23"/>
    </location>
</feature>
<name>A0AAE1JKB5_9FABA</name>
<evidence type="ECO:0000256" key="11">
    <source>
        <dbReference type="SAM" id="SignalP"/>
    </source>
</evidence>
<comment type="similarity">
    <text evidence="9">Belongs to the early nodulin-like (ENODL) family.</text>
</comment>
<dbReference type="AlphaFoldDB" id="A0AAE1JKB5"/>
<dbReference type="InterPro" id="IPR003245">
    <property type="entry name" value="Phytocyanin_dom"/>
</dbReference>
<dbReference type="InterPro" id="IPR041846">
    <property type="entry name" value="ENL_dom"/>
</dbReference>
<accession>A0AAE1JKB5</accession>
<dbReference type="CDD" id="cd11019">
    <property type="entry name" value="OsENODL1_like"/>
    <property type="match status" value="1"/>
</dbReference>
<reference evidence="13" key="1">
    <citation type="submission" date="2023-10" db="EMBL/GenBank/DDBJ databases">
        <title>Chromosome-level genome of the transformable northern wattle, Acacia crassicarpa.</title>
        <authorList>
            <person name="Massaro I."/>
            <person name="Sinha N.R."/>
            <person name="Poethig S."/>
            <person name="Leichty A.R."/>
        </authorList>
    </citation>
    <scope>NUCLEOTIDE SEQUENCE</scope>
    <source>
        <strain evidence="13">Acra3RX</strain>
        <tissue evidence="13">Leaf</tissue>
    </source>
</reference>
<dbReference type="EMBL" id="JAWXYG010000005">
    <property type="protein sequence ID" value="KAK4272145.1"/>
    <property type="molecule type" value="Genomic_DNA"/>
</dbReference>
<evidence type="ECO:0000256" key="6">
    <source>
        <dbReference type="ARBA" id="ARBA00023157"/>
    </source>
</evidence>
<evidence type="ECO:0000313" key="14">
    <source>
        <dbReference type="Proteomes" id="UP001293593"/>
    </source>
</evidence>
<dbReference type="PANTHER" id="PTHR33021:SF49">
    <property type="entry name" value="EARLY NODULIN-LIKE PROTEIN 21"/>
    <property type="match status" value="1"/>
</dbReference>
<evidence type="ECO:0000256" key="7">
    <source>
        <dbReference type="ARBA" id="ARBA00023180"/>
    </source>
</evidence>
<evidence type="ECO:0000256" key="2">
    <source>
        <dbReference type="ARBA" id="ARBA00022475"/>
    </source>
</evidence>
<organism evidence="13 14">
    <name type="scientific">Acacia crassicarpa</name>
    <name type="common">northern wattle</name>
    <dbReference type="NCBI Taxonomy" id="499986"/>
    <lineage>
        <taxon>Eukaryota</taxon>
        <taxon>Viridiplantae</taxon>
        <taxon>Streptophyta</taxon>
        <taxon>Embryophyta</taxon>
        <taxon>Tracheophyta</taxon>
        <taxon>Spermatophyta</taxon>
        <taxon>Magnoliopsida</taxon>
        <taxon>eudicotyledons</taxon>
        <taxon>Gunneridae</taxon>
        <taxon>Pentapetalae</taxon>
        <taxon>rosids</taxon>
        <taxon>fabids</taxon>
        <taxon>Fabales</taxon>
        <taxon>Fabaceae</taxon>
        <taxon>Caesalpinioideae</taxon>
        <taxon>mimosoid clade</taxon>
        <taxon>Acacieae</taxon>
        <taxon>Acacia</taxon>
    </lineage>
</organism>
<proteinExistence type="inferred from homology"/>
<evidence type="ECO:0000256" key="8">
    <source>
        <dbReference type="ARBA" id="ARBA00023288"/>
    </source>
</evidence>
<gene>
    <name evidence="13" type="ORF">QN277_020736</name>
</gene>
<dbReference type="GO" id="GO:0098552">
    <property type="term" value="C:side of membrane"/>
    <property type="evidence" value="ECO:0007669"/>
    <property type="project" value="UniProtKB-KW"/>
</dbReference>
<feature type="region of interest" description="Disordered" evidence="10">
    <location>
        <begin position="126"/>
        <end position="146"/>
    </location>
</feature>
<evidence type="ECO:0000256" key="9">
    <source>
        <dbReference type="ARBA" id="ARBA00035011"/>
    </source>
</evidence>
<keyword evidence="14" id="KW-1185">Reference proteome</keyword>
<dbReference type="FunFam" id="2.60.40.420:FF:000010">
    <property type="entry name" value="Early nodulin-like protein 1"/>
    <property type="match status" value="1"/>
</dbReference>
<dbReference type="Pfam" id="PF02298">
    <property type="entry name" value="Cu_bind_like"/>
    <property type="match status" value="1"/>
</dbReference>
<keyword evidence="8" id="KW-0449">Lipoprotein</keyword>
<keyword evidence="7" id="KW-0325">Glycoprotein</keyword>
<dbReference type="PANTHER" id="PTHR33021">
    <property type="entry name" value="BLUE COPPER PROTEIN"/>
    <property type="match status" value="1"/>
</dbReference>
<evidence type="ECO:0000256" key="1">
    <source>
        <dbReference type="ARBA" id="ARBA00004609"/>
    </source>
</evidence>
<dbReference type="GO" id="GO:0009055">
    <property type="term" value="F:electron transfer activity"/>
    <property type="evidence" value="ECO:0007669"/>
    <property type="project" value="InterPro"/>
</dbReference>
<feature type="compositionally biased region" description="Basic and acidic residues" evidence="10">
    <location>
        <begin position="126"/>
        <end position="141"/>
    </location>
</feature>
<feature type="chain" id="PRO_5041902643" description="Phytocyanin domain-containing protein" evidence="11">
    <location>
        <begin position="24"/>
        <end position="168"/>
    </location>
</feature>
<keyword evidence="5" id="KW-0472">Membrane</keyword>
<keyword evidence="6" id="KW-1015">Disulfide bond</keyword>
<keyword evidence="3" id="KW-0336">GPI-anchor</keyword>
<dbReference type="PROSITE" id="PS51485">
    <property type="entry name" value="PHYTOCYANIN"/>
    <property type="match status" value="1"/>
</dbReference>
<evidence type="ECO:0000256" key="10">
    <source>
        <dbReference type="SAM" id="MobiDB-lite"/>
    </source>
</evidence>
<feature type="domain" description="Phytocyanin" evidence="12">
    <location>
        <begin position="24"/>
        <end position="126"/>
    </location>
</feature>